<dbReference type="GO" id="GO:0005524">
    <property type="term" value="F:ATP binding"/>
    <property type="evidence" value="ECO:0007669"/>
    <property type="project" value="UniProtKB-KW"/>
</dbReference>
<evidence type="ECO:0000256" key="6">
    <source>
        <dbReference type="ARBA" id="ARBA00025295"/>
    </source>
</evidence>
<name>A0A1C4AD17_9LACO</name>
<dbReference type="EMBL" id="FMAO01000005">
    <property type="protein sequence ID" value="SCB92321.1"/>
    <property type="molecule type" value="Genomic_DNA"/>
</dbReference>
<evidence type="ECO:0000256" key="3">
    <source>
        <dbReference type="ARBA" id="ARBA00022741"/>
    </source>
</evidence>
<dbReference type="Proteomes" id="UP000199268">
    <property type="component" value="Unassembled WGS sequence"/>
</dbReference>
<evidence type="ECO:0000313" key="10">
    <source>
        <dbReference type="EMBL" id="SCB92321.1"/>
    </source>
</evidence>
<evidence type="ECO:0000256" key="5">
    <source>
        <dbReference type="ARBA" id="ARBA00022917"/>
    </source>
</evidence>
<keyword evidence="3 8" id="KW-0547">Nucleotide-binding</keyword>
<comment type="catalytic activity">
    <reaction evidence="7 8">
        <text>L-glutamyl-tRNA(Gln) + L-glutamine + ATP + H2O = L-glutaminyl-tRNA(Gln) + L-glutamate + ADP + phosphate + H(+)</text>
        <dbReference type="Rhea" id="RHEA:17521"/>
        <dbReference type="Rhea" id="RHEA-COMP:9681"/>
        <dbReference type="Rhea" id="RHEA-COMP:9684"/>
        <dbReference type="ChEBI" id="CHEBI:15377"/>
        <dbReference type="ChEBI" id="CHEBI:15378"/>
        <dbReference type="ChEBI" id="CHEBI:29985"/>
        <dbReference type="ChEBI" id="CHEBI:30616"/>
        <dbReference type="ChEBI" id="CHEBI:43474"/>
        <dbReference type="ChEBI" id="CHEBI:58359"/>
        <dbReference type="ChEBI" id="CHEBI:78520"/>
        <dbReference type="ChEBI" id="CHEBI:78521"/>
        <dbReference type="ChEBI" id="CHEBI:456216"/>
        <dbReference type="EC" id="6.3.5.7"/>
    </reaction>
</comment>
<sequence>MNFLHTDIQKLHEKLVNKEITAVDLVKETLANIEQTDATYDAFLTTMTDKALAEAAAIDEAGIDPDNVLSGIPYGIKDNLITKDVTTTAASKILEGFKPIYDATVVSRLREQGAVGVGKLNMDEFAMGSTTETSYYKQTKNAWDQTKVPGGSSGGSAVSVAAGQVPFALGTDTGGSIRQPAAFNGIVGMKPTYGRVSRFGVIAFASSLDQVGVFTRNVKDNASVLGAMAGMDVNDQTSSDQPVPDFTAHLDGDIKGFRIAVPAEYFAEGVDNQIKETVRAGIDKLRELGATVDEVSLPHTKYGVAAYYILASAEASSNLQRFDGIRYGFRPENVKTLEDLYVQTRTQGFGDEVKRRIMLGTYSLSAGSYDAFFKKAAQVRTLMNDDFQKVFAEYDLIVAPTTPNVAYDFGANQDDPEVTYMNDVLTIPVNMAGLPGMSVPAGFVDGLPVGMQLIANRYQEETIYRAAYAYEQATRLFEKVPGGKD</sequence>
<keyword evidence="4 8" id="KW-0067">ATP-binding</keyword>
<dbReference type="PROSITE" id="PS00571">
    <property type="entry name" value="AMIDASES"/>
    <property type="match status" value="1"/>
</dbReference>
<evidence type="ECO:0000256" key="2">
    <source>
        <dbReference type="ARBA" id="ARBA00022598"/>
    </source>
</evidence>
<dbReference type="SUPFAM" id="SSF75304">
    <property type="entry name" value="Amidase signature (AS) enzymes"/>
    <property type="match status" value="1"/>
</dbReference>
<dbReference type="InterPro" id="IPR020556">
    <property type="entry name" value="Amidase_CS"/>
</dbReference>
<dbReference type="HAMAP" id="MF_00120">
    <property type="entry name" value="GatA"/>
    <property type="match status" value="1"/>
</dbReference>
<keyword evidence="2 8" id="KW-0436">Ligase</keyword>
<dbReference type="PANTHER" id="PTHR11895:SF151">
    <property type="entry name" value="GLUTAMYL-TRNA(GLN) AMIDOTRANSFERASE SUBUNIT A"/>
    <property type="match status" value="1"/>
</dbReference>
<feature type="active site" description="Charge relay system" evidence="8">
    <location>
        <position position="77"/>
    </location>
</feature>
<dbReference type="OrthoDB" id="9811471at2"/>
<accession>A0A1C4AD17</accession>
<evidence type="ECO:0000313" key="11">
    <source>
        <dbReference type="Proteomes" id="UP000199268"/>
    </source>
</evidence>
<dbReference type="InterPro" id="IPR023631">
    <property type="entry name" value="Amidase_dom"/>
</dbReference>
<dbReference type="RefSeq" id="WP_092462267.1">
    <property type="nucleotide sequence ID" value="NZ_BJEE01000005.1"/>
</dbReference>
<comment type="function">
    <text evidence="6 8">Allows the formation of correctly charged Gln-tRNA(Gln) through the transamidation of misacylated Glu-tRNA(Gln) in organisms which lack glutaminyl-tRNA synthetase. The reaction takes place in the presence of glutamine and ATP through an activated gamma-phospho-Glu-tRNA(Gln).</text>
</comment>
<dbReference type="GO" id="GO:0030956">
    <property type="term" value="C:glutamyl-tRNA(Gln) amidotransferase complex"/>
    <property type="evidence" value="ECO:0007669"/>
    <property type="project" value="InterPro"/>
</dbReference>
<keyword evidence="5 8" id="KW-0648">Protein biosynthesis</keyword>
<keyword evidence="11" id="KW-1185">Reference proteome</keyword>
<reference evidence="11" key="1">
    <citation type="submission" date="2016-08" db="EMBL/GenBank/DDBJ databases">
        <authorList>
            <person name="Varghese N."/>
            <person name="Submissions Spin"/>
        </authorList>
    </citation>
    <scope>NUCLEOTIDE SEQUENCE [LARGE SCALE GENOMIC DNA]</scope>
    <source>
        <strain evidence="11">R-53094</strain>
    </source>
</reference>
<dbReference type="Pfam" id="PF01425">
    <property type="entry name" value="Amidase"/>
    <property type="match status" value="1"/>
</dbReference>
<feature type="active site" description="Charge relay system" evidence="8">
    <location>
        <position position="152"/>
    </location>
</feature>
<dbReference type="InterPro" id="IPR004412">
    <property type="entry name" value="GatA"/>
</dbReference>
<gene>
    <name evidence="8" type="primary">gatA</name>
    <name evidence="10" type="ORF">GA0061074_1059</name>
</gene>
<dbReference type="GO" id="GO:0006412">
    <property type="term" value="P:translation"/>
    <property type="evidence" value="ECO:0007669"/>
    <property type="project" value="UniProtKB-UniRule"/>
</dbReference>
<dbReference type="InterPro" id="IPR036928">
    <property type="entry name" value="AS_sf"/>
</dbReference>
<evidence type="ECO:0000259" key="9">
    <source>
        <dbReference type="Pfam" id="PF01425"/>
    </source>
</evidence>
<evidence type="ECO:0000256" key="1">
    <source>
        <dbReference type="ARBA" id="ARBA00008069"/>
    </source>
</evidence>
<evidence type="ECO:0000256" key="7">
    <source>
        <dbReference type="ARBA" id="ARBA00047407"/>
    </source>
</evidence>
<dbReference type="Gene3D" id="3.90.1300.10">
    <property type="entry name" value="Amidase signature (AS) domain"/>
    <property type="match status" value="1"/>
</dbReference>
<organism evidence="10 11">
    <name type="scientific">Weissella bombi</name>
    <dbReference type="NCBI Taxonomy" id="1505725"/>
    <lineage>
        <taxon>Bacteria</taxon>
        <taxon>Bacillati</taxon>
        <taxon>Bacillota</taxon>
        <taxon>Bacilli</taxon>
        <taxon>Lactobacillales</taxon>
        <taxon>Lactobacillaceae</taxon>
        <taxon>Weissella</taxon>
    </lineage>
</organism>
<dbReference type="InterPro" id="IPR000120">
    <property type="entry name" value="Amidase"/>
</dbReference>
<dbReference type="EC" id="6.3.5.7" evidence="8"/>
<proteinExistence type="inferred from homology"/>
<evidence type="ECO:0000256" key="8">
    <source>
        <dbReference type="HAMAP-Rule" id="MF_00120"/>
    </source>
</evidence>
<dbReference type="GO" id="GO:0016740">
    <property type="term" value="F:transferase activity"/>
    <property type="evidence" value="ECO:0007669"/>
    <property type="project" value="UniProtKB-KW"/>
</dbReference>
<evidence type="ECO:0000256" key="4">
    <source>
        <dbReference type="ARBA" id="ARBA00022840"/>
    </source>
</evidence>
<keyword evidence="10" id="KW-0808">Transferase</keyword>
<dbReference type="NCBIfam" id="TIGR00132">
    <property type="entry name" value="gatA"/>
    <property type="match status" value="1"/>
</dbReference>
<feature type="domain" description="Amidase" evidence="9">
    <location>
        <begin position="24"/>
        <end position="463"/>
    </location>
</feature>
<feature type="active site" description="Acyl-ester intermediate" evidence="8">
    <location>
        <position position="176"/>
    </location>
</feature>
<comment type="similarity">
    <text evidence="1 8">Belongs to the amidase family. GatA subfamily.</text>
</comment>
<dbReference type="AlphaFoldDB" id="A0A1C4AD17"/>
<dbReference type="PANTHER" id="PTHR11895">
    <property type="entry name" value="TRANSAMIDASE"/>
    <property type="match status" value="1"/>
</dbReference>
<protein>
    <recommendedName>
        <fullName evidence="8">Glutamyl-tRNA(Gln) amidotransferase subunit A</fullName>
        <shortName evidence="8">Glu-ADT subunit A</shortName>
        <ecNumber evidence="8">6.3.5.7</ecNumber>
    </recommendedName>
</protein>
<dbReference type="GO" id="GO:0050567">
    <property type="term" value="F:glutaminyl-tRNA synthase (glutamine-hydrolyzing) activity"/>
    <property type="evidence" value="ECO:0007669"/>
    <property type="project" value="UniProtKB-UniRule"/>
</dbReference>
<comment type="subunit">
    <text evidence="8">Heterotrimer of A, B and C subunits.</text>
</comment>
<dbReference type="STRING" id="1505725.GA0061074_1059"/>